<feature type="domain" description="FAD-binding" evidence="1">
    <location>
        <begin position="6"/>
        <end position="34"/>
    </location>
</feature>
<dbReference type="Proteomes" id="UP000825051">
    <property type="component" value="Chromosome"/>
</dbReference>
<proteinExistence type="predicted"/>
<dbReference type="InterPro" id="IPR002938">
    <property type="entry name" value="FAD-bd"/>
</dbReference>
<dbReference type="RefSeq" id="WP_220162359.1">
    <property type="nucleotide sequence ID" value="NZ_CP080507.1"/>
</dbReference>
<gene>
    <name evidence="2" type="ORF">K0B96_00040</name>
</gene>
<keyword evidence="3" id="KW-1185">Reference proteome</keyword>
<dbReference type="AlphaFoldDB" id="A0A8F9TWE7"/>
<keyword evidence="2" id="KW-0503">Monooxygenase</keyword>
<name>A0A8F9TWE7_9BACT</name>
<dbReference type="EMBL" id="CP080507">
    <property type="protein sequence ID" value="QYM79039.1"/>
    <property type="molecule type" value="Genomic_DNA"/>
</dbReference>
<dbReference type="InterPro" id="IPR036188">
    <property type="entry name" value="FAD/NAD-bd_sf"/>
</dbReference>
<dbReference type="GO" id="GO:0004497">
    <property type="term" value="F:monooxygenase activity"/>
    <property type="evidence" value="ECO:0007669"/>
    <property type="project" value="UniProtKB-KW"/>
</dbReference>
<dbReference type="Gene3D" id="3.50.50.60">
    <property type="entry name" value="FAD/NAD(P)-binding domain"/>
    <property type="match status" value="2"/>
</dbReference>
<evidence type="ECO:0000259" key="1">
    <source>
        <dbReference type="Pfam" id="PF01494"/>
    </source>
</evidence>
<dbReference type="SUPFAM" id="SSF51905">
    <property type="entry name" value="FAD/NAD(P)-binding domain"/>
    <property type="match status" value="1"/>
</dbReference>
<dbReference type="PRINTS" id="PR00420">
    <property type="entry name" value="RNGMNOXGNASE"/>
</dbReference>
<evidence type="ECO:0000313" key="3">
    <source>
        <dbReference type="Proteomes" id="UP000825051"/>
    </source>
</evidence>
<evidence type="ECO:0000313" key="2">
    <source>
        <dbReference type="EMBL" id="QYM79039.1"/>
    </source>
</evidence>
<dbReference type="InterPro" id="IPR050407">
    <property type="entry name" value="Geranylgeranyl_reductase"/>
</dbReference>
<reference evidence="2" key="1">
    <citation type="submission" date="2021-08" db="EMBL/GenBank/DDBJ databases">
        <title>Genome of a novel bacterium of the phylum Verrucomicrobia, Oleiharenicola sp. KSB-15.</title>
        <authorList>
            <person name="Chung J.-H."/>
            <person name="Ahn J.-H."/>
            <person name="Yoon Y."/>
            <person name="Kim D.-Y."/>
            <person name="An S.-H."/>
            <person name="Park I."/>
            <person name="Yeon J."/>
        </authorList>
    </citation>
    <scope>NUCLEOTIDE SEQUENCE</scope>
    <source>
        <strain evidence="2">KSB-15</strain>
    </source>
</reference>
<dbReference type="PANTHER" id="PTHR42685:SF22">
    <property type="entry name" value="CONDITIONED MEDIUM FACTOR RECEPTOR 1"/>
    <property type="match status" value="1"/>
</dbReference>
<keyword evidence="2" id="KW-0560">Oxidoreductase</keyword>
<sequence>MNARPIGIVGGGLAGLSLGLALRHAGVDVRILEAGDYPRHRVCGEFITGLAPSTIDRLHLRPLLADAHRHRGVAWFQGARLLRRETLPAAALALSRHALDARLAAAFTELGGELLTGQRVDLRERPAGRVFACGRQRARSSWVGLKVHARGLALAANLELHLGREAYVGLCPVEDGWVNVCGLFRVQTGLPADRTAVLPQYLRRCGLGALADRLAAAEIDPASHCAVAGLSFARTLPAPDRLALGDALTMIPPFTGNGMAIALQSAELSLDPLLAWTRGERDWPATVTVANARLQRAFRRRLRSAAVLHPFLLSPFPQRLLATASRCGVLPTRPLYAALH</sequence>
<dbReference type="Pfam" id="PF01494">
    <property type="entry name" value="FAD_binding_3"/>
    <property type="match status" value="1"/>
</dbReference>
<dbReference type="KEGG" id="ole:K0B96_00040"/>
<accession>A0A8F9TWE7</accession>
<dbReference type="PANTHER" id="PTHR42685">
    <property type="entry name" value="GERANYLGERANYL DIPHOSPHATE REDUCTASE"/>
    <property type="match status" value="1"/>
</dbReference>
<organism evidence="2 3">
    <name type="scientific">Horticoccus luteus</name>
    <dbReference type="NCBI Taxonomy" id="2862869"/>
    <lineage>
        <taxon>Bacteria</taxon>
        <taxon>Pseudomonadati</taxon>
        <taxon>Verrucomicrobiota</taxon>
        <taxon>Opitutia</taxon>
        <taxon>Opitutales</taxon>
        <taxon>Opitutaceae</taxon>
        <taxon>Horticoccus</taxon>
    </lineage>
</organism>
<dbReference type="GO" id="GO:0071949">
    <property type="term" value="F:FAD binding"/>
    <property type="evidence" value="ECO:0007669"/>
    <property type="project" value="InterPro"/>
</dbReference>
<protein>
    <submittedName>
        <fullName evidence="2">FAD-dependent monooxygenase</fullName>
    </submittedName>
</protein>